<reference evidence="4 5" key="2">
    <citation type="journal article" date="2021" name="Curr. Genet.">
        <title>Genetic response to nitrogen starvation in the aggressive Eucalyptus foliar pathogen Teratosphaeria destructans.</title>
        <authorList>
            <person name="Havenga M."/>
            <person name="Wingfield B.D."/>
            <person name="Wingfield M.J."/>
            <person name="Dreyer L.L."/>
            <person name="Roets F."/>
            <person name="Aylward J."/>
        </authorList>
    </citation>
    <scope>NUCLEOTIDE SEQUENCE [LARGE SCALE GENOMIC DNA]</scope>
    <source>
        <strain evidence="4">CMW44962</strain>
    </source>
</reference>
<feature type="compositionally biased region" description="Basic and acidic residues" evidence="1">
    <location>
        <begin position="317"/>
        <end position="326"/>
    </location>
</feature>
<evidence type="ECO:0000313" key="4">
    <source>
        <dbReference type="EMBL" id="KAH9845466.1"/>
    </source>
</evidence>
<dbReference type="OrthoDB" id="5425848at2759"/>
<keyword evidence="5" id="KW-1185">Reference proteome</keyword>
<evidence type="ECO:0000256" key="1">
    <source>
        <dbReference type="SAM" id="MobiDB-lite"/>
    </source>
</evidence>
<accession>A0A9W7W7A8</accession>
<feature type="signal peptide" evidence="3">
    <location>
        <begin position="1"/>
        <end position="25"/>
    </location>
</feature>
<feature type="chain" id="PRO_5040985092" evidence="3">
    <location>
        <begin position="26"/>
        <end position="405"/>
    </location>
</feature>
<sequence length="405" mass="43059">MRVHLAPRPLLPLITAILLAPSAHANPAPTPAVLAGFTFNELFARYECSGTYCGYSSQLCCTGGSACYTDASDQAQCGPATATAAAAAGSWQYFTTTYVETDLRTITSTYSSQIYTATAVATASCNYALNESPCGSICCASGQYCYVAGQCLAAGGGSSGYYSTYYSTMTSTMANGGTTTIVVGATATAPLRATSSGVMTVTSTRSATTTIPFETPVATGANITLTSTKADHSGLSGGEIAGIVIGVLVGLALIALICFYCCLKGLLDGCLAVFGLGGRKKRRVTEVEEYERRRHHSSGGGSRTWYGAAKRPPTRVSRYDERDRRNDGSGKGLLAVGGGLAALWALLGLKRRRNENNRRRNEEKYSEYSYDSEYYSYTSPTRAQTTEERETRAARGRGDDEDEWQ</sequence>
<proteinExistence type="predicted"/>
<keyword evidence="2" id="KW-0472">Membrane</keyword>
<feature type="region of interest" description="Disordered" evidence="1">
    <location>
        <begin position="285"/>
        <end position="326"/>
    </location>
</feature>
<dbReference type="PANTHER" id="PTHR16861:SF10">
    <property type="entry name" value="MID2 DOMAIN-CONTAINING PROTEIN"/>
    <property type="match status" value="1"/>
</dbReference>
<evidence type="ECO:0000313" key="5">
    <source>
        <dbReference type="Proteomes" id="UP001138500"/>
    </source>
</evidence>
<dbReference type="Proteomes" id="UP001138500">
    <property type="component" value="Unassembled WGS sequence"/>
</dbReference>
<feature type="transmembrane region" description="Helical" evidence="2">
    <location>
        <begin position="240"/>
        <end position="263"/>
    </location>
</feature>
<dbReference type="EMBL" id="RIBY02000058">
    <property type="protein sequence ID" value="KAH9845466.1"/>
    <property type="molecule type" value="Genomic_DNA"/>
</dbReference>
<reference evidence="4 5" key="1">
    <citation type="journal article" date="2018" name="IMA Fungus">
        <title>IMA Genome-F 10: Nine draft genome sequences of Claviceps purpurea s.lat., including C. arundinis, C. humidiphila, and C. cf. spartinae, pseudomolecules for the pitch canker pathogen Fusarium circinatum, draft genome of Davidsoniella eucalypti, Grosmannia galeiformis, Quambalaria eucalypti, and Teratosphaeria destructans.</title>
        <authorList>
            <person name="Wingfield B.D."/>
            <person name="Liu M."/>
            <person name="Nguyen H.D."/>
            <person name="Lane F.A."/>
            <person name="Morgan S.W."/>
            <person name="De Vos L."/>
            <person name="Wilken P.M."/>
            <person name="Duong T.A."/>
            <person name="Aylward J."/>
            <person name="Coetzee M.P."/>
            <person name="Dadej K."/>
            <person name="De Beer Z.W."/>
            <person name="Findlay W."/>
            <person name="Havenga M."/>
            <person name="Kolarik M."/>
            <person name="Menzies J.G."/>
            <person name="Naidoo K."/>
            <person name="Pochopski O."/>
            <person name="Shoukouhi P."/>
            <person name="Santana Q.C."/>
            <person name="Seifert K.A."/>
            <person name="Soal N."/>
            <person name="Steenkamp E.T."/>
            <person name="Tatham C.T."/>
            <person name="van der Nest M.A."/>
            <person name="Wingfield M.J."/>
        </authorList>
    </citation>
    <scope>NUCLEOTIDE SEQUENCE [LARGE SCALE GENOMIC DNA]</scope>
    <source>
        <strain evidence="4">CMW44962</strain>
    </source>
</reference>
<feature type="compositionally biased region" description="Low complexity" evidence="1">
    <location>
        <begin position="367"/>
        <end position="384"/>
    </location>
</feature>
<protein>
    <submittedName>
        <fullName evidence="4">Cell wall integrity and stress response component 1-like</fullName>
    </submittedName>
</protein>
<gene>
    <name evidence="4" type="ORF">Tdes44962_MAKER06592</name>
</gene>
<feature type="compositionally biased region" description="Basic and acidic residues" evidence="1">
    <location>
        <begin position="385"/>
        <end position="398"/>
    </location>
</feature>
<keyword evidence="2" id="KW-0812">Transmembrane</keyword>
<evidence type="ECO:0000256" key="3">
    <source>
        <dbReference type="SAM" id="SignalP"/>
    </source>
</evidence>
<feature type="compositionally biased region" description="Basic and acidic residues" evidence="1">
    <location>
        <begin position="356"/>
        <end position="366"/>
    </location>
</feature>
<organism evidence="4 5">
    <name type="scientific">Teratosphaeria destructans</name>
    <dbReference type="NCBI Taxonomy" id="418781"/>
    <lineage>
        <taxon>Eukaryota</taxon>
        <taxon>Fungi</taxon>
        <taxon>Dikarya</taxon>
        <taxon>Ascomycota</taxon>
        <taxon>Pezizomycotina</taxon>
        <taxon>Dothideomycetes</taxon>
        <taxon>Dothideomycetidae</taxon>
        <taxon>Mycosphaerellales</taxon>
        <taxon>Teratosphaeriaceae</taxon>
        <taxon>Teratosphaeria</taxon>
    </lineage>
</organism>
<dbReference type="AlphaFoldDB" id="A0A9W7W7A8"/>
<dbReference type="PANTHER" id="PTHR16861">
    <property type="entry name" value="GLYCOPROTEIN 38"/>
    <property type="match status" value="1"/>
</dbReference>
<keyword evidence="2" id="KW-1133">Transmembrane helix</keyword>
<evidence type="ECO:0000256" key="2">
    <source>
        <dbReference type="SAM" id="Phobius"/>
    </source>
</evidence>
<feature type="transmembrane region" description="Helical" evidence="2">
    <location>
        <begin position="332"/>
        <end position="349"/>
    </location>
</feature>
<dbReference type="CDD" id="cd12841">
    <property type="entry name" value="TM_EphA1"/>
    <property type="match status" value="1"/>
</dbReference>
<feature type="region of interest" description="Disordered" evidence="1">
    <location>
        <begin position="356"/>
        <end position="405"/>
    </location>
</feature>
<name>A0A9W7W7A8_9PEZI</name>
<keyword evidence="3" id="KW-0732">Signal</keyword>
<comment type="caution">
    <text evidence="4">The sequence shown here is derived from an EMBL/GenBank/DDBJ whole genome shotgun (WGS) entry which is preliminary data.</text>
</comment>